<evidence type="ECO:0000256" key="1">
    <source>
        <dbReference type="ARBA" id="ARBA00000448"/>
    </source>
</evidence>
<keyword evidence="6" id="KW-0964">Secreted</keyword>
<dbReference type="Pfam" id="PF01915">
    <property type="entry name" value="Glyco_hydro_3_C"/>
    <property type="match status" value="1"/>
</dbReference>
<keyword evidence="12" id="KW-0624">Polysaccharide degradation</keyword>
<proteinExistence type="inferred from homology"/>
<keyword evidence="9" id="KW-0325">Glycoprotein</keyword>
<evidence type="ECO:0000256" key="16">
    <source>
        <dbReference type="ARBA" id="ARBA00041601"/>
    </source>
</evidence>
<evidence type="ECO:0000313" key="20">
    <source>
        <dbReference type="Proteomes" id="UP000799750"/>
    </source>
</evidence>
<accession>A0A6A6RET8</accession>
<dbReference type="GO" id="GO:0005576">
    <property type="term" value="C:extracellular region"/>
    <property type="evidence" value="ECO:0007669"/>
    <property type="project" value="UniProtKB-SubCell"/>
</dbReference>
<dbReference type="EMBL" id="MU004181">
    <property type="protein sequence ID" value="KAF2501967.1"/>
    <property type="molecule type" value="Genomic_DNA"/>
</dbReference>
<dbReference type="InterPro" id="IPR001764">
    <property type="entry name" value="Glyco_hydro_3_N"/>
</dbReference>
<dbReference type="FunFam" id="3.20.20.300:FF:000002">
    <property type="entry name" value="Probable beta-glucosidase"/>
    <property type="match status" value="1"/>
</dbReference>
<evidence type="ECO:0000256" key="8">
    <source>
        <dbReference type="ARBA" id="ARBA00022801"/>
    </source>
</evidence>
<dbReference type="InterPro" id="IPR050288">
    <property type="entry name" value="Cellulose_deg_GH3"/>
</dbReference>
<dbReference type="Gene3D" id="2.60.40.10">
    <property type="entry name" value="Immunoglobulins"/>
    <property type="match status" value="1"/>
</dbReference>
<evidence type="ECO:0000256" key="14">
    <source>
        <dbReference type="ARBA" id="ARBA00039579"/>
    </source>
</evidence>
<evidence type="ECO:0000256" key="2">
    <source>
        <dbReference type="ARBA" id="ARBA00004613"/>
    </source>
</evidence>
<comment type="similarity">
    <text evidence="4">Belongs to the glycosyl hydrolase 3 family.</text>
</comment>
<name>A0A6A6RET8_9PEZI</name>
<dbReference type="SMART" id="SM01217">
    <property type="entry name" value="Fn3_like"/>
    <property type="match status" value="1"/>
</dbReference>
<dbReference type="InterPro" id="IPR026891">
    <property type="entry name" value="Fn3-like"/>
</dbReference>
<sequence length="763" mass="80980">MHVADTNGTGGWDAALKKADAFLAELSLEEKAYMITGTTGPCAGNIAPIPRLNFTGLCLQDGPLAIRQAVYASVFPAGLSTAASWDRDLMYQRGLFMGEEFRGKGAHVILGPVAGPLGRSPYGGRNWEGFSPDPYLTGVGMEQTVTGMQAAGVQACSKHYIGNEQETQRNPSVSVENKTIEAVSSNVDDQTMHELYLWPFANAVHAGTASIMCSYNRINGSYGCQNSKTLNGLLKEELGFQGYVMSDWSATHSGVPAIAAGLDMNMPGGIAFTSPSPSYFGDNITTAVNNGSLPIARVDDMIRRIMTPYYHLSQDSSYPPIDSSGVPLNFFPKPSWVHEFPLGPTTDVRAAHASLIRTLGAAGIVLLKNTNGTLPLKQPTNLAVLGNAAADFTAGEYTLSLTAGIAAGNYETGTLPVGGGSGTGRFSYVVPPLDAIKARVASYAPRGLVQYITNNTILSSPTGLGTLAPPPEICVLFLKSWAAESEDRVSLLAEWNSTAVVEAVAAQCPNTVVVLTGAAPNVLPWAGNPNVTAVLAAHMPGQEIGNSIADVLFGDVNPSGRLPYTIALKEDDYARNIVNSTELLETEDADAWQADFTEGELIDYREFDKEGKKVAFEFGLGLSYTTFALSDLEISKVAEGVVALTPSAAGPVIPGGNAELWMTLFSVEVEVANTGKVAGAAVPQLYLSFPAEAGEVRPVRVLRGFEKVQLGVGETKKVAFQLMRRDVSYWSVVEQTWRIPGEGVQVAVGWSSRDLVCNGTITA</sequence>
<comment type="catalytic activity">
    <reaction evidence="1">
        <text>Hydrolysis of terminal, non-reducing beta-D-glucosyl residues with release of beta-D-glucose.</text>
        <dbReference type="EC" id="3.2.1.21"/>
    </reaction>
</comment>
<evidence type="ECO:0000256" key="17">
    <source>
        <dbReference type="ARBA" id="ARBA00041808"/>
    </source>
</evidence>
<comment type="subcellular location">
    <subcellularLocation>
        <location evidence="2">Secreted</location>
    </subcellularLocation>
</comment>
<evidence type="ECO:0000256" key="6">
    <source>
        <dbReference type="ARBA" id="ARBA00022525"/>
    </source>
</evidence>
<gene>
    <name evidence="19" type="ORF">BU16DRAFT_497699</name>
</gene>
<reference evidence="19" key="1">
    <citation type="journal article" date="2020" name="Stud. Mycol.">
        <title>101 Dothideomycetes genomes: a test case for predicting lifestyles and emergence of pathogens.</title>
        <authorList>
            <person name="Haridas S."/>
            <person name="Albert R."/>
            <person name="Binder M."/>
            <person name="Bloem J."/>
            <person name="Labutti K."/>
            <person name="Salamov A."/>
            <person name="Andreopoulos B."/>
            <person name="Baker S."/>
            <person name="Barry K."/>
            <person name="Bills G."/>
            <person name="Bluhm B."/>
            <person name="Cannon C."/>
            <person name="Castanera R."/>
            <person name="Culley D."/>
            <person name="Daum C."/>
            <person name="Ezra D."/>
            <person name="Gonzalez J."/>
            <person name="Henrissat B."/>
            <person name="Kuo A."/>
            <person name="Liang C."/>
            <person name="Lipzen A."/>
            <person name="Lutzoni F."/>
            <person name="Magnuson J."/>
            <person name="Mondo S."/>
            <person name="Nolan M."/>
            <person name="Ohm R."/>
            <person name="Pangilinan J."/>
            <person name="Park H.-J."/>
            <person name="Ramirez L."/>
            <person name="Alfaro M."/>
            <person name="Sun H."/>
            <person name="Tritt A."/>
            <person name="Yoshinaga Y."/>
            <person name="Zwiers L.-H."/>
            <person name="Turgeon B."/>
            <person name="Goodwin S."/>
            <person name="Spatafora J."/>
            <person name="Crous P."/>
            <person name="Grigoriev I."/>
        </authorList>
    </citation>
    <scope>NUCLEOTIDE SEQUENCE</scope>
    <source>
        <strain evidence="19">CBS 269.34</strain>
    </source>
</reference>
<dbReference type="Gene3D" id="3.40.50.1700">
    <property type="entry name" value="Glycoside hydrolase family 3 C-terminal domain"/>
    <property type="match status" value="1"/>
</dbReference>
<dbReference type="InterPro" id="IPR036881">
    <property type="entry name" value="Glyco_hydro_3_C_sf"/>
</dbReference>
<dbReference type="EC" id="3.2.1.21" evidence="5"/>
<evidence type="ECO:0000256" key="4">
    <source>
        <dbReference type="ARBA" id="ARBA00005336"/>
    </source>
</evidence>
<evidence type="ECO:0000259" key="18">
    <source>
        <dbReference type="SMART" id="SM01217"/>
    </source>
</evidence>
<dbReference type="OrthoDB" id="416222at2759"/>
<dbReference type="Proteomes" id="UP000799750">
    <property type="component" value="Unassembled WGS sequence"/>
</dbReference>
<dbReference type="Gene3D" id="3.20.20.300">
    <property type="entry name" value="Glycoside hydrolase, family 3, N-terminal domain"/>
    <property type="match status" value="1"/>
</dbReference>
<dbReference type="InterPro" id="IPR013783">
    <property type="entry name" value="Ig-like_fold"/>
</dbReference>
<comment type="function">
    <text evidence="13">Beta-glucosidases are one of a number of cellulolytic enzymes involved in the degradation of cellulosic biomass. Catalyzes the last step releasing glucose from the inhibitory cellobiose.</text>
</comment>
<keyword evidence="10" id="KW-0119">Carbohydrate metabolism</keyword>
<organism evidence="19 20">
    <name type="scientific">Lophium mytilinum</name>
    <dbReference type="NCBI Taxonomy" id="390894"/>
    <lineage>
        <taxon>Eukaryota</taxon>
        <taxon>Fungi</taxon>
        <taxon>Dikarya</taxon>
        <taxon>Ascomycota</taxon>
        <taxon>Pezizomycotina</taxon>
        <taxon>Dothideomycetes</taxon>
        <taxon>Pleosporomycetidae</taxon>
        <taxon>Mytilinidiales</taxon>
        <taxon>Mytilinidiaceae</taxon>
        <taxon>Lophium</taxon>
    </lineage>
</organism>
<evidence type="ECO:0000256" key="7">
    <source>
        <dbReference type="ARBA" id="ARBA00022729"/>
    </source>
</evidence>
<evidence type="ECO:0000256" key="13">
    <source>
        <dbReference type="ARBA" id="ARBA00024983"/>
    </source>
</evidence>
<dbReference type="InterPro" id="IPR017853">
    <property type="entry name" value="GH"/>
</dbReference>
<dbReference type="Pfam" id="PF00933">
    <property type="entry name" value="Glyco_hydro_3"/>
    <property type="match status" value="1"/>
</dbReference>
<evidence type="ECO:0000256" key="15">
    <source>
        <dbReference type="ARBA" id="ARBA00041276"/>
    </source>
</evidence>
<dbReference type="PANTHER" id="PTHR42715:SF12">
    <property type="entry name" value="BETA-GLUCOSIDASE G-RELATED"/>
    <property type="match status" value="1"/>
</dbReference>
<feature type="domain" description="Fibronectin type III-like" evidence="18">
    <location>
        <begin position="681"/>
        <end position="752"/>
    </location>
</feature>
<dbReference type="AlphaFoldDB" id="A0A6A6RET8"/>
<evidence type="ECO:0000313" key="19">
    <source>
        <dbReference type="EMBL" id="KAF2501967.1"/>
    </source>
</evidence>
<dbReference type="SUPFAM" id="SSF51445">
    <property type="entry name" value="(Trans)glycosidases"/>
    <property type="match status" value="1"/>
</dbReference>
<evidence type="ECO:0000256" key="5">
    <source>
        <dbReference type="ARBA" id="ARBA00012744"/>
    </source>
</evidence>
<dbReference type="GO" id="GO:0008422">
    <property type="term" value="F:beta-glucosidase activity"/>
    <property type="evidence" value="ECO:0007669"/>
    <property type="project" value="UniProtKB-EC"/>
</dbReference>
<keyword evidence="8" id="KW-0378">Hydrolase</keyword>
<keyword evidence="20" id="KW-1185">Reference proteome</keyword>
<dbReference type="SUPFAM" id="SSF52279">
    <property type="entry name" value="Beta-D-glucan exohydrolase, C-terminal domain"/>
    <property type="match status" value="1"/>
</dbReference>
<dbReference type="PANTHER" id="PTHR42715">
    <property type="entry name" value="BETA-GLUCOSIDASE"/>
    <property type="match status" value="1"/>
</dbReference>
<dbReference type="InterPro" id="IPR002772">
    <property type="entry name" value="Glyco_hydro_3_C"/>
</dbReference>
<protein>
    <recommendedName>
        <fullName evidence="14">Probable beta-glucosidase G</fullName>
        <ecNumber evidence="5">3.2.1.21</ecNumber>
    </recommendedName>
    <alternativeName>
        <fullName evidence="15">Beta-D-glucoside glucohydrolase G</fullName>
    </alternativeName>
    <alternativeName>
        <fullName evidence="16">Cellobiase G</fullName>
    </alternativeName>
    <alternativeName>
        <fullName evidence="17">Gentiobiase G</fullName>
    </alternativeName>
</protein>
<dbReference type="InterPro" id="IPR036962">
    <property type="entry name" value="Glyco_hydro_3_N_sf"/>
</dbReference>
<evidence type="ECO:0000256" key="11">
    <source>
        <dbReference type="ARBA" id="ARBA00023295"/>
    </source>
</evidence>
<dbReference type="Pfam" id="PF14310">
    <property type="entry name" value="Fn3-like"/>
    <property type="match status" value="1"/>
</dbReference>
<evidence type="ECO:0000256" key="12">
    <source>
        <dbReference type="ARBA" id="ARBA00023326"/>
    </source>
</evidence>
<keyword evidence="7" id="KW-0732">Signal</keyword>
<evidence type="ECO:0000256" key="9">
    <source>
        <dbReference type="ARBA" id="ARBA00023180"/>
    </source>
</evidence>
<dbReference type="GO" id="GO:0009251">
    <property type="term" value="P:glucan catabolic process"/>
    <property type="evidence" value="ECO:0007669"/>
    <property type="project" value="TreeGrafter"/>
</dbReference>
<evidence type="ECO:0000256" key="10">
    <source>
        <dbReference type="ARBA" id="ARBA00023277"/>
    </source>
</evidence>
<evidence type="ECO:0000256" key="3">
    <source>
        <dbReference type="ARBA" id="ARBA00004987"/>
    </source>
</evidence>
<comment type="pathway">
    <text evidence="3">Glycan metabolism; cellulose degradation.</text>
</comment>
<dbReference type="PRINTS" id="PR00133">
    <property type="entry name" value="GLHYDRLASE3"/>
</dbReference>
<keyword evidence="11" id="KW-0326">Glycosidase</keyword>